<dbReference type="PROSITE" id="PS51253">
    <property type="entry name" value="HTH_CENPB"/>
    <property type="match status" value="1"/>
</dbReference>
<proteinExistence type="predicted"/>
<evidence type="ECO:0000313" key="4">
    <source>
        <dbReference type="Proteomes" id="UP000694580"/>
    </source>
</evidence>
<dbReference type="GeneTree" id="ENSGT00940000163759"/>
<dbReference type="InterPro" id="IPR006600">
    <property type="entry name" value="HTH_CenpB_DNA-bd_dom"/>
</dbReference>
<reference evidence="3 4" key="1">
    <citation type="submission" date="2020-06" db="EMBL/GenBank/DDBJ databases">
        <authorList>
            <consortium name="Wellcome Sanger Institute Data Sharing"/>
        </authorList>
    </citation>
    <scope>NUCLEOTIDE SEQUENCE [LARGE SCALE GENOMIC DNA]</scope>
</reference>
<sequence>MSLRRLNAYDATFKLKAIVLGFKEGNGAAARKFDINESMTTKDFIGKKSIWPELENVFEDWENKQRADGRGVSTVQIQLKDKTISAKKNIEEFTSGPSWCFRFIQMKGLSVRAYTTTIQLPSDLKEKTTNFSKFTENSIGPENIINTNEIPLPFDLPLTGTVNKKGE</sequence>
<accession>A0AAY4D6J5</accession>
<evidence type="ECO:0000256" key="1">
    <source>
        <dbReference type="ARBA" id="ARBA00023125"/>
    </source>
</evidence>
<organism evidence="3 4">
    <name type="scientific">Denticeps clupeoides</name>
    <name type="common">denticle herring</name>
    <dbReference type="NCBI Taxonomy" id="299321"/>
    <lineage>
        <taxon>Eukaryota</taxon>
        <taxon>Metazoa</taxon>
        <taxon>Chordata</taxon>
        <taxon>Craniata</taxon>
        <taxon>Vertebrata</taxon>
        <taxon>Euteleostomi</taxon>
        <taxon>Actinopterygii</taxon>
        <taxon>Neopterygii</taxon>
        <taxon>Teleostei</taxon>
        <taxon>Clupei</taxon>
        <taxon>Clupeiformes</taxon>
        <taxon>Denticipitoidei</taxon>
        <taxon>Denticipitidae</taxon>
        <taxon>Denticeps</taxon>
    </lineage>
</organism>
<name>A0AAY4D6J5_9TELE</name>
<keyword evidence="4" id="KW-1185">Reference proteome</keyword>
<dbReference type="Proteomes" id="UP000694580">
    <property type="component" value="Chromosome 7"/>
</dbReference>
<evidence type="ECO:0000313" key="3">
    <source>
        <dbReference type="Ensembl" id="ENSDCDP00010039926.1"/>
    </source>
</evidence>
<feature type="domain" description="HTH CENPB-type" evidence="2">
    <location>
        <begin position="42"/>
        <end position="113"/>
    </location>
</feature>
<dbReference type="Pfam" id="PF03221">
    <property type="entry name" value="HTH_Tnp_Tc5"/>
    <property type="match status" value="1"/>
</dbReference>
<dbReference type="AlphaFoldDB" id="A0AAY4D6J5"/>
<dbReference type="GO" id="GO:0003677">
    <property type="term" value="F:DNA binding"/>
    <property type="evidence" value="ECO:0007669"/>
    <property type="project" value="UniProtKB-KW"/>
</dbReference>
<protein>
    <recommendedName>
        <fullName evidence="2">HTH CENPB-type domain-containing protein</fullName>
    </recommendedName>
</protein>
<dbReference type="InterPro" id="IPR009057">
    <property type="entry name" value="Homeodomain-like_sf"/>
</dbReference>
<reference evidence="3" key="3">
    <citation type="submission" date="2025-09" db="UniProtKB">
        <authorList>
            <consortium name="Ensembl"/>
        </authorList>
    </citation>
    <scope>IDENTIFICATION</scope>
</reference>
<dbReference type="Ensembl" id="ENSDCDT00010049728.1">
    <property type="protein sequence ID" value="ENSDCDP00010039926.1"/>
    <property type="gene ID" value="ENSDCDG00010025569.1"/>
</dbReference>
<keyword evidence="1" id="KW-0238">DNA-binding</keyword>
<dbReference type="SUPFAM" id="SSF46689">
    <property type="entry name" value="Homeodomain-like"/>
    <property type="match status" value="1"/>
</dbReference>
<reference evidence="3" key="2">
    <citation type="submission" date="2025-08" db="UniProtKB">
        <authorList>
            <consortium name="Ensembl"/>
        </authorList>
    </citation>
    <scope>IDENTIFICATION</scope>
</reference>
<evidence type="ECO:0000259" key="2">
    <source>
        <dbReference type="PROSITE" id="PS51253"/>
    </source>
</evidence>